<dbReference type="InterPro" id="IPR036192">
    <property type="entry name" value="Cell_div_ZapA-like_sf"/>
</dbReference>
<sequence>MAKADITIRGRDYSVACAPGQEQRLVALSKNLDKRVRQIAEAVGDIGEARLLLVAALSLLDELEAAHRGTPADLSQQKAASALADAAARIEALAERIEAGQ</sequence>
<evidence type="ECO:0000256" key="3">
    <source>
        <dbReference type="ARBA" id="ARBA00022490"/>
    </source>
</evidence>
<reference evidence="10 11" key="1">
    <citation type="submission" date="2018-08" db="EMBL/GenBank/DDBJ databases">
        <title>Henriciella mobilis sp. nov., isolated from seawater.</title>
        <authorList>
            <person name="Cheng H."/>
            <person name="Wu Y.-H."/>
            <person name="Xu X.-W."/>
            <person name="Guo L.-L."/>
        </authorList>
    </citation>
    <scope>NUCLEOTIDE SEQUENCE [LARGE SCALE GENOMIC DNA]</scope>
    <source>
        <strain evidence="10 11">JN25</strain>
    </source>
</reference>
<evidence type="ECO:0000256" key="5">
    <source>
        <dbReference type="ARBA" id="ARBA00023210"/>
    </source>
</evidence>
<evidence type="ECO:0000256" key="9">
    <source>
        <dbReference type="ARBA" id="ARBA00033158"/>
    </source>
</evidence>
<dbReference type="GO" id="GO:0030428">
    <property type="term" value="C:cell septum"/>
    <property type="evidence" value="ECO:0007669"/>
    <property type="project" value="TreeGrafter"/>
</dbReference>
<comment type="subunit">
    <text evidence="8">Homodimer. Interacts with FtsZ.</text>
</comment>
<keyword evidence="3" id="KW-0963">Cytoplasm</keyword>
<dbReference type="OrthoDB" id="9797575at2"/>
<comment type="subcellular location">
    <subcellularLocation>
        <location evidence="1">Cytoplasm</location>
    </subcellularLocation>
</comment>
<comment type="function">
    <text evidence="7">Activator of cell division through the inhibition of FtsZ GTPase activity, therefore promoting FtsZ assembly into bundles of protofilaments necessary for the formation of the division Z ring. It is recruited early at mid-cell but it is not essential for cell division.</text>
</comment>
<keyword evidence="11" id="KW-1185">Reference proteome</keyword>
<dbReference type="AlphaFoldDB" id="A0A399RIX1"/>
<dbReference type="GO" id="GO:0005829">
    <property type="term" value="C:cytosol"/>
    <property type="evidence" value="ECO:0007669"/>
    <property type="project" value="TreeGrafter"/>
</dbReference>
<evidence type="ECO:0000256" key="6">
    <source>
        <dbReference type="ARBA" id="ARBA00023306"/>
    </source>
</evidence>
<proteinExistence type="predicted"/>
<protein>
    <recommendedName>
        <fullName evidence="2">Cell division protein ZapA</fullName>
    </recommendedName>
    <alternativeName>
        <fullName evidence="9">Z ring-associated protein ZapA</fullName>
    </alternativeName>
</protein>
<keyword evidence="5" id="KW-0717">Septation</keyword>
<dbReference type="EMBL" id="QWFX01000006">
    <property type="protein sequence ID" value="RIJ30294.1"/>
    <property type="molecule type" value="Genomic_DNA"/>
</dbReference>
<dbReference type="RefSeq" id="WP_119375614.1">
    <property type="nucleotide sequence ID" value="NZ_QWFX01000006.1"/>
</dbReference>
<dbReference type="GO" id="GO:0000921">
    <property type="term" value="P:septin ring assembly"/>
    <property type="evidence" value="ECO:0007669"/>
    <property type="project" value="TreeGrafter"/>
</dbReference>
<organism evidence="10 11">
    <name type="scientific">Henriciella mobilis</name>
    <dbReference type="NCBI Taxonomy" id="2305467"/>
    <lineage>
        <taxon>Bacteria</taxon>
        <taxon>Pseudomonadati</taxon>
        <taxon>Pseudomonadota</taxon>
        <taxon>Alphaproteobacteria</taxon>
        <taxon>Hyphomonadales</taxon>
        <taxon>Hyphomonadaceae</taxon>
        <taxon>Henriciella</taxon>
    </lineage>
</organism>
<name>A0A399RIX1_9PROT</name>
<dbReference type="Gene3D" id="3.30.160.880">
    <property type="entry name" value="Cell division protein ZapA protomer, N-terminal domain"/>
    <property type="match status" value="1"/>
</dbReference>
<evidence type="ECO:0000256" key="1">
    <source>
        <dbReference type="ARBA" id="ARBA00004496"/>
    </source>
</evidence>
<evidence type="ECO:0000256" key="7">
    <source>
        <dbReference type="ARBA" id="ARBA00024910"/>
    </source>
</evidence>
<keyword evidence="6" id="KW-0131">Cell cycle</keyword>
<comment type="caution">
    <text evidence="10">The sequence shown here is derived from an EMBL/GenBank/DDBJ whole genome shotgun (WGS) entry which is preliminary data.</text>
</comment>
<dbReference type="InterPro" id="IPR007838">
    <property type="entry name" value="Cell_div_ZapA-like"/>
</dbReference>
<dbReference type="GO" id="GO:0032153">
    <property type="term" value="C:cell division site"/>
    <property type="evidence" value="ECO:0007669"/>
    <property type="project" value="TreeGrafter"/>
</dbReference>
<dbReference type="GO" id="GO:0043093">
    <property type="term" value="P:FtsZ-dependent cytokinesis"/>
    <property type="evidence" value="ECO:0007669"/>
    <property type="project" value="TreeGrafter"/>
</dbReference>
<dbReference type="InterPro" id="IPR042233">
    <property type="entry name" value="Cell_div_ZapA_N"/>
</dbReference>
<dbReference type="PANTHER" id="PTHR34981:SF1">
    <property type="entry name" value="CELL DIVISION PROTEIN ZAPA"/>
    <property type="match status" value="1"/>
</dbReference>
<dbReference type="Proteomes" id="UP000266385">
    <property type="component" value="Unassembled WGS sequence"/>
</dbReference>
<evidence type="ECO:0000313" key="11">
    <source>
        <dbReference type="Proteomes" id="UP000266385"/>
    </source>
</evidence>
<evidence type="ECO:0000313" key="10">
    <source>
        <dbReference type="EMBL" id="RIJ30294.1"/>
    </source>
</evidence>
<evidence type="ECO:0000256" key="4">
    <source>
        <dbReference type="ARBA" id="ARBA00022618"/>
    </source>
</evidence>
<evidence type="ECO:0000256" key="8">
    <source>
        <dbReference type="ARBA" id="ARBA00026068"/>
    </source>
</evidence>
<dbReference type="SUPFAM" id="SSF102829">
    <property type="entry name" value="Cell division protein ZapA-like"/>
    <property type="match status" value="1"/>
</dbReference>
<evidence type="ECO:0000256" key="2">
    <source>
        <dbReference type="ARBA" id="ARBA00015195"/>
    </source>
</evidence>
<dbReference type="GO" id="GO:0000917">
    <property type="term" value="P:division septum assembly"/>
    <property type="evidence" value="ECO:0007669"/>
    <property type="project" value="UniProtKB-KW"/>
</dbReference>
<gene>
    <name evidence="10" type="ORF">D1223_06525</name>
</gene>
<accession>A0A399RIX1</accession>
<dbReference type="PANTHER" id="PTHR34981">
    <property type="entry name" value="CELL DIVISION PROTEIN ZAPA"/>
    <property type="match status" value="1"/>
</dbReference>
<keyword evidence="4 10" id="KW-0132">Cell division</keyword>
<dbReference type="Pfam" id="PF05164">
    <property type="entry name" value="ZapA"/>
    <property type="match status" value="1"/>
</dbReference>